<dbReference type="PANTHER" id="PTHR35005">
    <property type="entry name" value="3-DEHYDRO-SCYLLO-INOSOSE HYDROLASE"/>
    <property type="match status" value="1"/>
</dbReference>
<dbReference type="SUPFAM" id="SSF102215">
    <property type="entry name" value="Creatininase"/>
    <property type="match status" value="1"/>
</dbReference>
<dbReference type="PANTHER" id="PTHR35005:SF1">
    <property type="entry name" value="2-AMINO-5-FORMYLAMINO-6-RIBOSYLAMINOPYRIMIDIN-4(3H)-ONE 5'-MONOPHOSPHATE DEFORMYLASE"/>
    <property type="match status" value="1"/>
</dbReference>
<keyword evidence="7" id="KW-1185">Reference proteome</keyword>
<accession>A0ABT4VUV7</accession>
<dbReference type="Pfam" id="PF02633">
    <property type="entry name" value="Creatininase"/>
    <property type="match status" value="1"/>
</dbReference>
<evidence type="ECO:0000313" key="7">
    <source>
        <dbReference type="Proteomes" id="UP001148313"/>
    </source>
</evidence>
<evidence type="ECO:0000256" key="3">
    <source>
        <dbReference type="ARBA" id="ARBA00022801"/>
    </source>
</evidence>
<evidence type="ECO:0000256" key="4">
    <source>
        <dbReference type="ARBA" id="ARBA00022833"/>
    </source>
</evidence>
<dbReference type="InterPro" id="IPR003785">
    <property type="entry name" value="Creatininase/forma_Hydrolase"/>
</dbReference>
<dbReference type="InterPro" id="IPR024087">
    <property type="entry name" value="Creatininase-like_sf"/>
</dbReference>
<sequence length="243" mass="26565">MTVEAKHLSRAAFAERIKQCPVAILPMGATEQHGPHLPLGVDIILAEALSKRVAEITGATVLPAMPFGYSWVWRDDPGSVSLESRTLEDVVVQVAESLARHGVRHLFLINGHEANASTMKQAARRLWDHKDVKVWRLFYPDLATVMGEHCESPTWNGIVHACEFETSLMLAVAPELVDMSKAVREYPPADKGYFMGGRPMGELSQSGVFGDATLATAEKGEAMMEIFVQSMCDAVNEICGASE</sequence>
<dbReference type="Gene3D" id="3.40.50.10310">
    <property type="entry name" value="Creatininase"/>
    <property type="match status" value="1"/>
</dbReference>
<keyword evidence="4" id="KW-0862">Zinc</keyword>
<comment type="cofactor">
    <cofactor evidence="1">
        <name>Zn(2+)</name>
        <dbReference type="ChEBI" id="CHEBI:29105"/>
    </cofactor>
</comment>
<evidence type="ECO:0000313" key="6">
    <source>
        <dbReference type="EMBL" id="MDA4848494.1"/>
    </source>
</evidence>
<protein>
    <submittedName>
        <fullName evidence="6">Creatininase family protein</fullName>
    </submittedName>
</protein>
<proteinExistence type="inferred from homology"/>
<comment type="similarity">
    <text evidence="5">Belongs to the creatininase superfamily.</text>
</comment>
<name>A0ABT4VUV7_9HYPH</name>
<evidence type="ECO:0000256" key="1">
    <source>
        <dbReference type="ARBA" id="ARBA00001947"/>
    </source>
</evidence>
<evidence type="ECO:0000256" key="5">
    <source>
        <dbReference type="ARBA" id="ARBA00024029"/>
    </source>
</evidence>
<dbReference type="RefSeq" id="WP_271092361.1">
    <property type="nucleotide sequence ID" value="NZ_JAPJZH010000023.1"/>
</dbReference>
<keyword evidence="2" id="KW-0479">Metal-binding</keyword>
<reference evidence="6" key="1">
    <citation type="submission" date="2022-11" db="EMBL/GenBank/DDBJ databases">
        <title>Hoeflea poritis sp. nov., isolated from scleractinian coral Porites lutea.</title>
        <authorList>
            <person name="Zhang G."/>
            <person name="Wei Q."/>
            <person name="Cai L."/>
        </authorList>
    </citation>
    <scope>NUCLEOTIDE SEQUENCE</scope>
    <source>
        <strain evidence="6">E7-10</strain>
    </source>
</reference>
<dbReference type="EMBL" id="JAPJZH010000023">
    <property type="protein sequence ID" value="MDA4848494.1"/>
    <property type="molecule type" value="Genomic_DNA"/>
</dbReference>
<keyword evidence="3" id="KW-0378">Hydrolase</keyword>
<gene>
    <name evidence="6" type="ORF">OOZ53_24260</name>
</gene>
<dbReference type="Proteomes" id="UP001148313">
    <property type="component" value="Unassembled WGS sequence"/>
</dbReference>
<organism evidence="6 7">
    <name type="scientific">Hoeflea poritis</name>
    <dbReference type="NCBI Taxonomy" id="2993659"/>
    <lineage>
        <taxon>Bacteria</taxon>
        <taxon>Pseudomonadati</taxon>
        <taxon>Pseudomonadota</taxon>
        <taxon>Alphaproteobacteria</taxon>
        <taxon>Hyphomicrobiales</taxon>
        <taxon>Rhizobiaceae</taxon>
        <taxon>Hoeflea</taxon>
    </lineage>
</organism>
<evidence type="ECO:0000256" key="2">
    <source>
        <dbReference type="ARBA" id="ARBA00022723"/>
    </source>
</evidence>
<comment type="caution">
    <text evidence="6">The sequence shown here is derived from an EMBL/GenBank/DDBJ whole genome shotgun (WGS) entry which is preliminary data.</text>
</comment>